<reference evidence="1 2" key="1">
    <citation type="journal article" date="2012" name="J. Bacteriol.">
        <title>Complete genome sequence of Nocardia brasiliensis HUJEG-1.</title>
        <authorList>
            <person name="Vera-Cabrera L."/>
            <person name="Ortiz-Lopez R."/>
            <person name="Elizondo-Gonzalez R."/>
            <person name="Perez-Maya A.A."/>
            <person name="Ocampo-Candiani J."/>
        </authorList>
    </citation>
    <scope>NUCLEOTIDE SEQUENCE [LARGE SCALE GENOMIC DNA]</scope>
    <source>
        <strain evidence="2">ATCC 700358</strain>
    </source>
</reference>
<keyword evidence="2" id="KW-1185">Reference proteome</keyword>
<dbReference type="Pfam" id="PF05973">
    <property type="entry name" value="Gp49"/>
    <property type="match status" value="1"/>
</dbReference>
<organism evidence="1 2">
    <name type="scientific">Nocardia brasiliensis (strain ATCC 700358 / HUJEG-1)</name>
    <dbReference type="NCBI Taxonomy" id="1133849"/>
    <lineage>
        <taxon>Bacteria</taxon>
        <taxon>Bacillati</taxon>
        <taxon>Actinomycetota</taxon>
        <taxon>Actinomycetes</taxon>
        <taxon>Mycobacteriales</taxon>
        <taxon>Nocardiaceae</taxon>
        <taxon>Nocardia</taxon>
    </lineage>
</organism>
<dbReference type="HOGENOM" id="CLU_2753822_0_0_11"/>
<dbReference type="KEGG" id="nbr:O3I_031340"/>
<evidence type="ECO:0000313" key="1">
    <source>
        <dbReference type="EMBL" id="AFU04217.1"/>
    </source>
</evidence>
<proteinExistence type="predicted"/>
<gene>
    <name evidence="1" type="ORF">O3I_031340</name>
</gene>
<evidence type="ECO:0000313" key="2">
    <source>
        <dbReference type="Proteomes" id="UP000006304"/>
    </source>
</evidence>
<dbReference type="EMBL" id="CP003876">
    <property type="protein sequence ID" value="AFU04217.1"/>
    <property type="molecule type" value="Genomic_DNA"/>
</dbReference>
<accession>K0F3C7</accession>
<dbReference type="InterPro" id="IPR009241">
    <property type="entry name" value="HigB-like"/>
</dbReference>
<protein>
    <recommendedName>
        <fullName evidence="3">DNA-binding protein</fullName>
    </recommendedName>
</protein>
<evidence type="ECO:0008006" key="3">
    <source>
        <dbReference type="Google" id="ProtNLM"/>
    </source>
</evidence>
<sequence>MPPVGCRTRGLIFKRVEIRILFVFDPWRSAILLVAGDKAGAWQRWYRDAILRAEKLYDAYLIERREELHR</sequence>
<name>K0F3C7_NOCB7</name>
<dbReference type="AlphaFoldDB" id="K0F3C7"/>
<dbReference type="eggNOG" id="COG4683">
    <property type="taxonomic scope" value="Bacteria"/>
</dbReference>
<dbReference type="RefSeq" id="WP_014987069.1">
    <property type="nucleotide sequence ID" value="NC_018681.1"/>
</dbReference>
<dbReference type="Proteomes" id="UP000006304">
    <property type="component" value="Chromosome"/>
</dbReference>
<dbReference type="STRING" id="1133849.O3I_031340"/>